<protein>
    <submittedName>
        <fullName evidence="1">Vitamin-D-receptor interacting mediator subunit 4-domain-containing protein</fullName>
    </submittedName>
</protein>
<evidence type="ECO:0000313" key="2">
    <source>
        <dbReference type="Proteomes" id="UP000814128"/>
    </source>
</evidence>
<sequence length="218" mass="24315">MTNVLLDPLNNLQSLSLLLFQSLSPPQNKPPPPPPISAFIECDATLAAALQLARVHQAKQRRIEALKDEVLELEMRWREVIGGLEEGRRALEVTIDEGEERIRAIKHAKDAAVPYTDLLAYAQHIAAFTAAPPGMPAPNTEPPPPYMLLFPPYPNEEKMQRGAMNLEKPLGPLGETRSIGRVREPTPAREPERRGYKPVDTRSIPQVFDLDLDLNPDL</sequence>
<evidence type="ECO:0000313" key="1">
    <source>
        <dbReference type="EMBL" id="KAI0035339.1"/>
    </source>
</evidence>
<comment type="caution">
    <text evidence="1">The sequence shown here is derived from an EMBL/GenBank/DDBJ whole genome shotgun (WGS) entry which is preliminary data.</text>
</comment>
<organism evidence="1 2">
    <name type="scientific">Vararia minispora EC-137</name>
    <dbReference type="NCBI Taxonomy" id="1314806"/>
    <lineage>
        <taxon>Eukaryota</taxon>
        <taxon>Fungi</taxon>
        <taxon>Dikarya</taxon>
        <taxon>Basidiomycota</taxon>
        <taxon>Agaricomycotina</taxon>
        <taxon>Agaricomycetes</taxon>
        <taxon>Russulales</taxon>
        <taxon>Lachnocladiaceae</taxon>
        <taxon>Vararia</taxon>
    </lineage>
</organism>
<keyword evidence="2" id="KW-1185">Reference proteome</keyword>
<reference evidence="1" key="1">
    <citation type="submission" date="2021-02" db="EMBL/GenBank/DDBJ databases">
        <authorList>
            <consortium name="DOE Joint Genome Institute"/>
            <person name="Ahrendt S."/>
            <person name="Looney B.P."/>
            <person name="Miyauchi S."/>
            <person name="Morin E."/>
            <person name="Drula E."/>
            <person name="Courty P.E."/>
            <person name="Chicoki N."/>
            <person name="Fauchery L."/>
            <person name="Kohler A."/>
            <person name="Kuo A."/>
            <person name="Labutti K."/>
            <person name="Pangilinan J."/>
            <person name="Lipzen A."/>
            <person name="Riley R."/>
            <person name="Andreopoulos W."/>
            <person name="He G."/>
            <person name="Johnson J."/>
            <person name="Barry K.W."/>
            <person name="Grigoriev I.V."/>
            <person name="Nagy L."/>
            <person name="Hibbett D."/>
            <person name="Henrissat B."/>
            <person name="Matheny P.B."/>
            <person name="Labbe J."/>
            <person name="Martin F."/>
        </authorList>
    </citation>
    <scope>NUCLEOTIDE SEQUENCE</scope>
    <source>
        <strain evidence="1">EC-137</strain>
    </source>
</reference>
<dbReference type="Proteomes" id="UP000814128">
    <property type="component" value="Unassembled WGS sequence"/>
</dbReference>
<accession>A0ACB8QU42</accession>
<proteinExistence type="predicted"/>
<dbReference type="EMBL" id="MU273486">
    <property type="protein sequence ID" value="KAI0035339.1"/>
    <property type="molecule type" value="Genomic_DNA"/>
</dbReference>
<name>A0ACB8QU42_9AGAM</name>
<reference evidence="1" key="2">
    <citation type="journal article" date="2022" name="New Phytol.">
        <title>Evolutionary transition to the ectomycorrhizal habit in the genomes of a hyperdiverse lineage of mushroom-forming fungi.</title>
        <authorList>
            <person name="Looney B."/>
            <person name="Miyauchi S."/>
            <person name="Morin E."/>
            <person name="Drula E."/>
            <person name="Courty P.E."/>
            <person name="Kohler A."/>
            <person name="Kuo A."/>
            <person name="LaButti K."/>
            <person name="Pangilinan J."/>
            <person name="Lipzen A."/>
            <person name="Riley R."/>
            <person name="Andreopoulos W."/>
            <person name="He G."/>
            <person name="Johnson J."/>
            <person name="Nolan M."/>
            <person name="Tritt A."/>
            <person name="Barry K.W."/>
            <person name="Grigoriev I.V."/>
            <person name="Nagy L.G."/>
            <person name="Hibbett D."/>
            <person name="Henrissat B."/>
            <person name="Matheny P.B."/>
            <person name="Labbe J."/>
            <person name="Martin F.M."/>
        </authorList>
    </citation>
    <scope>NUCLEOTIDE SEQUENCE</scope>
    <source>
        <strain evidence="1">EC-137</strain>
    </source>
</reference>
<gene>
    <name evidence="1" type="ORF">K488DRAFT_76695</name>
</gene>